<dbReference type="InterPro" id="IPR023577">
    <property type="entry name" value="CYTH_domain"/>
</dbReference>
<dbReference type="PANTHER" id="PTHR39569:SF1">
    <property type="entry name" value="INORGANIC TRIPHOSPHATASE"/>
    <property type="match status" value="1"/>
</dbReference>
<feature type="domain" description="CYTH" evidence="1">
    <location>
        <begin position="72"/>
        <end position="271"/>
    </location>
</feature>
<dbReference type="Gene3D" id="1.40.20.10">
    <property type="entry name" value="CHAD domain"/>
    <property type="match status" value="1"/>
</dbReference>
<sequence>MEIGRHGWDEGDWNGGSGHGSHKDVLCRKSLTCSTQCRPERYLLRSLPNTTGERSVSGSCSIIMSEKNISTPLEIELKLLFPPDARALLDRFLAEKTDATEAVTKHLVTTYHDTPDLLLSRSGLSLRIRHTGHQRIQTLKSQGDGNRLAPRRGEWEWPVKSDHPDLDLLSGTPAEVLRTALNGKLEPVWLSDVRRTTHMLRHDGATVELAIDEGFVRAGEARVSLRELELELKNGPATALYSLALALQEQIPLRFSTLSKAERGYRLLTGTPPAVEPVQIPPLSREMTLVEGFRTLIQAGVNGLIANQPAAEAGDPEAIHQMRVAIRQLRTMLQLFSKYTERRTLDPFQGELQRIGRELGEARDWDVFCLETLPAAFTEENGTDLTRMLRNAAADKRTEAHQHLFRELHGTALTTLLLSLTLWTENHPFREDDTHLTRPASDSASKLLNRMARKAMRRGHGMSHLSEAELHGLRKSLKKLRYSTRYFSAFYPHHAGKTYMKRCKRLQQHLGEINDAAVASTLTDTLIKAHLDLAPAASILTHWNEERHRHALRALPDSWKDFQETEPFWN</sequence>
<dbReference type="Pfam" id="PF01928">
    <property type="entry name" value="CYTH"/>
    <property type="match status" value="1"/>
</dbReference>
<reference evidence="3 4" key="1">
    <citation type="journal article" date="2020" name="Int. J. Syst. Evol. Microbiol.">
        <title>Novel acetic acid bacteria from cider fermentations: Acetobacter conturbans sp. nov. and Acetobacter fallax sp. nov.</title>
        <authorList>
            <person name="Sombolestani A.S."/>
            <person name="Cleenwerck I."/>
            <person name="Cnockaert M."/>
            <person name="Borremans W."/>
            <person name="Wieme A.D."/>
            <person name="De Vuyst L."/>
            <person name="Vandamme P."/>
        </authorList>
    </citation>
    <scope>NUCLEOTIDE SEQUENCE [LARGE SCALE GENOMIC DNA]</scope>
    <source>
        <strain evidence="3 4">LMG 1627</strain>
    </source>
</reference>
<comment type="caution">
    <text evidence="3">The sequence shown here is derived from an EMBL/GenBank/DDBJ whole genome shotgun (WGS) entry which is preliminary data.</text>
</comment>
<protein>
    <submittedName>
        <fullName evidence="3">CHAD domain-containing protein</fullName>
    </submittedName>
</protein>
<dbReference type="InterPro" id="IPR038186">
    <property type="entry name" value="CHAD_dom_sf"/>
</dbReference>
<feature type="domain" description="CHAD" evidence="2">
    <location>
        <begin position="286"/>
        <end position="564"/>
    </location>
</feature>
<name>A0ABX0JYQ8_9PROT</name>
<dbReference type="InterPro" id="IPR007899">
    <property type="entry name" value="CHAD_dom"/>
</dbReference>
<dbReference type="SUPFAM" id="SSF55154">
    <property type="entry name" value="CYTH-like phosphatases"/>
    <property type="match status" value="1"/>
</dbReference>
<dbReference type="PROSITE" id="PS51708">
    <property type="entry name" value="CHAD"/>
    <property type="match status" value="1"/>
</dbReference>
<dbReference type="PANTHER" id="PTHR39569">
    <property type="entry name" value="INORGANIC TRIPHOSPHATASE"/>
    <property type="match status" value="1"/>
</dbReference>
<dbReference type="SMART" id="SM01118">
    <property type="entry name" value="CYTH"/>
    <property type="match status" value="1"/>
</dbReference>
<dbReference type="EMBL" id="WOSY01000002">
    <property type="protein sequence ID" value="NHN87681.1"/>
    <property type="molecule type" value="Genomic_DNA"/>
</dbReference>
<dbReference type="CDD" id="cd07756">
    <property type="entry name" value="CYTH-like_Pase_CHAD"/>
    <property type="match status" value="1"/>
</dbReference>
<evidence type="ECO:0000313" key="4">
    <source>
        <dbReference type="Proteomes" id="UP000631653"/>
    </source>
</evidence>
<dbReference type="Pfam" id="PF05235">
    <property type="entry name" value="CHAD"/>
    <property type="match status" value="1"/>
</dbReference>
<dbReference type="Proteomes" id="UP000631653">
    <property type="component" value="Unassembled WGS sequence"/>
</dbReference>
<keyword evidence="4" id="KW-1185">Reference proteome</keyword>
<evidence type="ECO:0000259" key="1">
    <source>
        <dbReference type="PROSITE" id="PS51707"/>
    </source>
</evidence>
<organism evidence="3 4">
    <name type="scientific">Acetobacter conturbans</name>
    <dbReference type="NCBI Taxonomy" id="1737472"/>
    <lineage>
        <taxon>Bacteria</taxon>
        <taxon>Pseudomonadati</taxon>
        <taxon>Pseudomonadota</taxon>
        <taxon>Alphaproteobacteria</taxon>
        <taxon>Acetobacterales</taxon>
        <taxon>Acetobacteraceae</taxon>
        <taxon>Acetobacter</taxon>
    </lineage>
</organism>
<dbReference type="Gene3D" id="2.40.320.10">
    <property type="entry name" value="Hypothetical Protein Pfu-838710-001"/>
    <property type="match status" value="1"/>
</dbReference>
<gene>
    <name evidence="3" type="ORF">GOB81_03415</name>
</gene>
<dbReference type="SMART" id="SM00880">
    <property type="entry name" value="CHAD"/>
    <property type="match status" value="1"/>
</dbReference>
<evidence type="ECO:0000313" key="3">
    <source>
        <dbReference type="EMBL" id="NHN87681.1"/>
    </source>
</evidence>
<dbReference type="InterPro" id="IPR033469">
    <property type="entry name" value="CYTH-like_dom_sf"/>
</dbReference>
<dbReference type="InterPro" id="IPR039013">
    <property type="entry name" value="YgiF"/>
</dbReference>
<accession>A0ABX0JYQ8</accession>
<evidence type="ECO:0000259" key="2">
    <source>
        <dbReference type="PROSITE" id="PS51708"/>
    </source>
</evidence>
<dbReference type="PROSITE" id="PS51707">
    <property type="entry name" value="CYTH"/>
    <property type="match status" value="1"/>
</dbReference>
<proteinExistence type="predicted"/>